<sequence>MAARSCGGLAGFLSQRAAQEPLDRSRSPWRCRHLPSRRGAHVRKRRPSRRATYGTRRSQRRSGRAQGVPSAHTQAGPLVLRPWQQRGRRPCRCAASRALRILPREDRENPLPELGEAAGKPCDSILGQRIILHHVQQLVWPDRRHRGRNIWFGHPSLMFTISFPWPTFGTVRPAIARDLSGSKHQYFRVYSTSGFSFSGEVRAPFNEVIEVGGRRS</sequence>
<comment type="caution">
    <text evidence="2">The sequence shown here is derived from an EMBL/GenBank/DDBJ whole genome shotgun (WGS) entry which is preliminary data.</text>
</comment>
<organism evidence="2 3">
    <name type="scientific">Olpidium bornovanus</name>
    <dbReference type="NCBI Taxonomy" id="278681"/>
    <lineage>
        <taxon>Eukaryota</taxon>
        <taxon>Fungi</taxon>
        <taxon>Fungi incertae sedis</taxon>
        <taxon>Olpidiomycota</taxon>
        <taxon>Olpidiomycotina</taxon>
        <taxon>Olpidiomycetes</taxon>
        <taxon>Olpidiales</taxon>
        <taxon>Olpidiaceae</taxon>
        <taxon>Olpidium</taxon>
    </lineage>
</organism>
<keyword evidence="3" id="KW-1185">Reference proteome</keyword>
<dbReference type="Proteomes" id="UP000673691">
    <property type="component" value="Unassembled WGS sequence"/>
</dbReference>
<evidence type="ECO:0000313" key="3">
    <source>
        <dbReference type="Proteomes" id="UP000673691"/>
    </source>
</evidence>
<dbReference type="AlphaFoldDB" id="A0A8H7ZTT1"/>
<accession>A0A8H7ZTT1</accession>
<name>A0A8H7ZTT1_9FUNG</name>
<evidence type="ECO:0000313" key="2">
    <source>
        <dbReference type="EMBL" id="KAG5459205.1"/>
    </source>
</evidence>
<reference evidence="2 3" key="1">
    <citation type="journal article" name="Sci. Rep.">
        <title>Genome-scale phylogenetic analyses confirm Olpidium as the closest living zoosporic fungus to the non-flagellated, terrestrial fungi.</title>
        <authorList>
            <person name="Chang Y."/>
            <person name="Rochon D."/>
            <person name="Sekimoto S."/>
            <person name="Wang Y."/>
            <person name="Chovatia M."/>
            <person name="Sandor L."/>
            <person name="Salamov A."/>
            <person name="Grigoriev I.V."/>
            <person name="Stajich J.E."/>
            <person name="Spatafora J.W."/>
        </authorList>
    </citation>
    <scope>NUCLEOTIDE SEQUENCE [LARGE SCALE GENOMIC DNA]</scope>
    <source>
        <strain evidence="2">S191</strain>
    </source>
</reference>
<gene>
    <name evidence="2" type="ORF">BJ554DRAFT_421</name>
</gene>
<protein>
    <submittedName>
        <fullName evidence="2">Uncharacterized protein</fullName>
    </submittedName>
</protein>
<proteinExistence type="predicted"/>
<feature type="compositionally biased region" description="Basic residues" evidence="1">
    <location>
        <begin position="27"/>
        <end position="49"/>
    </location>
</feature>
<feature type="region of interest" description="Disordered" evidence="1">
    <location>
        <begin position="18"/>
        <end position="75"/>
    </location>
</feature>
<dbReference type="EMBL" id="JAEFCI010007210">
    <property type="protein sequence ID" value="KAG5459205.1"/>
    <property type="molecule type" value="Genomic_DNA"/>
</dbReference>
<evidence type="ECO:0000256" key="1">
    <source>
        <dbReference type="SAM" id="MobiDB-lite"/>
    </source>
</evidence>